<proteinExistence type="inferred from homology"/>
<dbReference type="Pfam" id="PF20260">
    <property type="entry name" value="PUA_4"/>
    <property type="match status" value="1"/>
</dbReference>
<keyword evidence="6" id="KW-0489">Methyltransferase</keyword>
<gene>
    <name evidence="13" type="ORF">LCGC14_1444620</name>
</gene>
<dbReference type="GO" id="GO:0070475">
    <property type="term" value="P:rRNA base methylation"/>
    <property type="evidence" value="ECO:0007669"/>
    <property type="project" value="TreeGrafter"/>
</dbReference>
<evidence type="ECO:0000259" key="11">
    <source>
        <dbReference type="Pfam" id="PF04452"/>
    </source>
</evidence>
<evidence type="ECO:0000256" key="3">
    <source>
        <dbReference type="ARBA" id="ARBA00012328"/>
    </source>
</evidence>
<evidence type="ECO:0000256" key="2">
    <source>
        <dbReference type="ARBA" id="ARBA00005528"/>
    </source>
</evidence>
<dbReference type="GO" id="GO:0005737">
    <property type="term" value="C:cytoplasm"/>
    <property type="evidence" value="ECO:0007669"/>
    <property type="project" value="UniProtKB-SubCell"/>
</dbReference>
<evidence type="ECO:0000256" key="10">
    <source>
        <dbReference type="ARBA" id="ARBA00047944"/>
    </source>
</evidence>
<sequence>MTSNRFFIKKNNIHSSSLLLYGDEHHHLNKVARIKPEEEVWLFDEQGTNYLAKVEETGKNMTRLSILKTLDKNKPKIKITLAQALLKSKKMDIIIQKSTELAVTNIIPVITARTIIKVEEKLQKKIERWKKIALEAVKQSQMSFLPSISSPISIEKLVEGREEEKKLLLSENKGKYLRDILIENSNSELRTTKSPSSVLILVGPEGGWTDEEEKYILNHGYEAVSLGGRTLRAETAALCSLALISHFWNL</sequence>
<dbReference type="NCBIfam" id="TIGR00046">
    <property type="entry name" value="RsmE family RNA methyltransferase"/>
    <property type="match status" value="1"/>
</dbReference>
<evidence type="ECO:0000256" key="1">
    <source>
        <dbReference type="ARBA" id="ARBA00004496"/>
    </source>
</evidence>
<keyword evidence="7" id="KW-0808">Transferase</keyword>
<accession>A0A0F9MLH8</accession>
<dbReference type="InterPro" id="IPR046887">
    <property type="entry name" value="RsmE_PUA-like"/>
</dbReference>
<evidence type="ECO:0000256" key="5">
    <source>
        <dbReference type="ARBA" id="ARBA00022552"/>
    </source>
</evidence>
<comment type="catalytic activity">
    <reaction evidence="10">
        <text>uridine(1498) in 16S rRNA + S-adenosyl-L-methionine = N(3)-methyluridine(1498) in 16S rRNA + S-adenosyl-L-homocysteine + H(+)</text>
        <dbReference type="Rhea" id="RHEA:42920"/>
        <dbReference type="Rhea" id="RHEA-COMP:10283"/>
        <dbReference type="Rhea" id="RHEA-COMP:10284"/>
        <dbReference type="ChEBI" id="CHEBI:15378"/>
        <dbReference type="ChEBI" id="CHEBI:57856"/>
        <dbReference type="ChEBI" id="CHEBI:59789"/>
        <dbReference type="ChEBI" id="CHEBI:65315"/>
        <dbReference type="ChEBI" id="CHEBI:74502"/>
        <dbReference type="EC" id="2.1.1.193"/>
    </reaction>
</comment>
<keyword evidence="5" id="KW-0698">rRNA processing</keyword>
<dbReference type="CDD" id="cd18084">
    <property type="entry name" value="RsmE-like"/>
    <property type="match status" value="1"/>
</dbReference>
<name>A0A0F9MLH8_9ZZZZ</name>
<keyword evidence="8" id="KW-0949">S-adenosyl-L-methionine</keyword>
<dbReference type="SUPFAM" id="SSF75217">
    <property type="entry name" value="alpha/beta knot"/>
    <property type="match status" value="1"/>
</dbReference>
<dbReference type="Gene3D" id="3.40.1280.10">
    <property type="match status" value="1"/>
</dbReference>
<dbReference type="GO" id="GO:0070042">
    <property type="term" value="F:rRNA (uridine-N3-)-methyltransferase activity"/>
    <property type="evidence" value="ECO:0007669"/>
    <property type="project" value="TreeGrafter"/>
</dbReference>
<dbReference type="SUPFAM" id="SSF88697">
    <property type="entry name" value="PUA domain-like"/>
    <property type="match status" value="1"/>
</dbReference>
<comment type="similarity">
    <text evidence="2">Belongs to the RNA methyltransferase RsmE family.</text>
</comment>
<dbReference type="InterPro" id="IPR015947">
    <property type="entry name" value="PUA-like_sf"/>
</dbReference>
<evidence type="ECO:0000259" key="12">
    <source>
        <dbReference type="Pfam" id="PF20260"/>
    </source>
</evidence>
<dbReference type="AlphaFoldDB" id="A0A0F9MLH8"/>
<comment type="subcellular location">
    <subcellularLocation>
        <location evidence="1">Cytoplasm</location>
    </subcellularLocation>
</comment>
<dbReference type="EMBL" id="LAZR01009888">
    <property type="protein sequence ID" value="KKM70052.1"/>
    <property type="molecule type" value="Genomic_DNA"/>
</dbReference>
<dbReference type="NCBIfam" id="NF008692">
    <property type="entry name" value="PRK11713.1-5"/>
    <property type="match status" value="1"/>
</dbReference>
<comment type="caution">
    <text evidence="13">The sequence shown here is derived from an EMBL/GenBank/DDBJ whole genome shotgun (WGS) entry which is preliminary data.</text>
</comment>
<comment type="function">
    <text evidence="9">Specifically methylates the N3 position of the uracil ring of uridine 1498 (m3U1498) in 16S rRNA. Acts on the fully assembled 30S ribosomal subunit.</text>
</comment>
<dbReference type="PANTHER" id="PTHR30027">
    <property type="entry name" value="RIBOSOMAL RNA SMALL SUBUNIT METHYLTRANSFERASE E"/>
    <property type="match status" value="1"/>
</dbReference>
<dbReference type="PANTHER" id="PTHR30027:SF3">
    <property type="entry name" value="16S RRNA (URACIL(1498)-N(3))-METHYLTRANSFERASE"/>
    <property type="match status" value="1"/>
</dbReference>
<dbReference type="InterPro" id="IPR029028">
    <property type="entry name" value="Alpha/beta_knot_MTases"/>
</dbReference>
<feature type="domain" description="Ribosomal RNA small subunit methyltransferase E methyltransferase" evidence="11">
    <location>
        <begin position="75"/>
        <end position="244"/>
    </location>
</feature>
<reference evidence="13" key="1">
    <citation type="journal article" date="2015" name="Nature">
        <title>Complex archaea that bridge the gap between prokaryotes and eukaryotes.</title>
        <authorList>
            <person name="Spang A."/>
            <person name="Saw J.H."/>
            <person name="Jorgensen S.L."/>
            <person name="Zaremba-Niedzwiedzka K."/>
            <person name="Martijn J."/>
            <person name="Lind A.E."/>
            <person name="van Eijk R."/>
            <person name="Schleper C."/>
            <person name="Guy L."/>
            <person name="Ettema T.J."/>
        </authorList>
    </citation>
    <scope>NUCLEOTIDE SEQUENCE</scope>
</reference>
<dbReference type="EC" id="2.1.1.193" evidence="3"/>
<evidence type="ECO:0000313" key="13">
    <source>
        <dbReference type="EMBL" id="KKM70052.1"/>
    </source>
</evidence>
<evidence type="ECO:0000256" key="9">
    <source>
        <dbReference type="ARBA" id="ARBA00025699"/>
    </source>
</evidence>
<dbReference type="Pfam" id="PF04452">
    <property type="entry name" value="Methyltrans_RNA"/>
    <property type="match status" value="1"/>
</dbReference>
<organism evidence="13">
    <name type="scientific">marine sediment metagenome</name>
    <dbReference type="NCBI Taxonomy" id="412755"/>
    <lineage>
        <taxon>unclassified sequences</taxon>
        <taxon>metagenomes</taxon>
        <taxon>ecological metagenomes</taxon>
    </lineage>
</organism>
<evidence type="ECO:0000256" key="7">
    <source>
        <dbReference type="ARBA" id="ARBA00022679"/>
    </source>
</evidence>
<feature type="domain" description="Ribosomal RNA small subunit methyltransferase E PUA-like" evidence="12">
    <location>
        <begin position="20"/>
        <end position="60"/>
    </location>
</feature>
<protein>
    <recommendedName>
        <fullName evidence="3">16S rRNA (uracil(1498)-N(3))-methyltransferase</fullName>
        <ecNumber evidence="3">2.1.1.193</ecNumber>
    </recommendedName>
</protein>
<evidence type="ECO:0000256" key="8">
    <source>
        <dbReference type="ARBA" id="ARBA00022691"/>
    </source>
</evidence>
<dbReference type="InterPro" id="IPR029026">
    <property type="entry name" value="tRNA_m1G_MTases_N"/>
</dbReference>
<keyword evidence="4" id="KW-0963">Cytoplasm</keyword>
<dbReference type="InterPro" id="IPR046886">
    <property type="entry name" value="RsmE_MTase_dom"/>
</dbReference>
<dbReference type="InterPro" id="IPR006700">
    <property type="entry name" value="RsmE"/>
</dbReference>
<dbReference type="PIRSF" id="PIRSF015601">
    <property type="entry name" value="MTase_slr0722"/>
    <property type="match status" value="1"/>
</dbReference>
<evidence type="ECO:0000256" key="4">
    <source>
        <dbReference type="ARBA" id="ARBA00022490"/>
    </source>
</evidence>
<evidence type="ECO:0000256" key="6">
    <source>
        <dbReference type="ARBA" id="ARBA00022603"/>
    </source>
</evidence>